<dbReference type="PANTHER" id="PTHR43546">
    <property type="entry name" value="UPF0173 METAL-DEPENDENT HYDROLASE MJ1163-RELATED"/>
    <property type="match status" value="1"/>
</dbReference>
<dbReference type="Gene3D" id="3.60.15.10">
    <property type="entry name" value="Ribonuclease Z/Hydroxyacylglutathione hydrolase-like"/>
    <property type="match status" value="1"/>
</dbReference>
<feature type="domain" description="Metallo-beta-lactamase" evidence="2">
    <location>
        <begin position="19"/>
        <end position="220"/>
    </location>
</feature>
<dbReference type="RefSeq" id="WP_289446784.1">
    <property type="nucleotide sequence ID" value="NZ_JAUCGR010000002.1"/>
</dbReference>
<evidence type="ECO:0000259" key="2">
    <source>
        <dbReference type="Pfam" id="PF12706"/>
    </source>
</evidence>
<evidence type="ECO:0000256" key="1">
    <source>
        <dbReference type="ARBA" id="ARBA00022801"/>
    </source>
</evidence>
<protein>
    <submittedName>
        <fullName evidence="3">MBL fold metallo-hydrolase</fullName>
    </submittedName>
</protein>
<name>A0ABT7S770_9CELL</name>
<evidence type="ECO:0000313" key="3">
    <source>
        <dbReference type="EMBL" id="MDM7831460.1"/>
    </source>
</evidence>
<organism evidence="3 4">
    <name type="scientific">Cellulomonas edaphi</name>
    <dbReference type="NCBI Taxonomy" id="3053468"/>
    <lineage>
        <taxon>Bacteria</taxon>
        <taxon>Bacillati</taxon>
        <taxon>Actinomycetota</taxon>
        <taxon>Actinomycetes</taxon>
        <taxon>Micrococcales</taxon>
        <taxon>Cellulomonadaceae</taxon>
        <taxon>Cellulomonas</taxon>
    </lineage>
</organism>
<proteinExistence type="predicted"/>
<dbReference type="SUPFAM" id="SSF56281">
    <property type="entry name" value="Metallo-hydrolase/oxidoreductase"/>
    <property type="match status" value="1"/>
</dbReference>
<sequence length="264" mass="27847">MRVTRIGGPTVLVELDDWRILIDPTFDPPGRRYTFGLGTSSTKTRGPAIEAADVGPIDVVLVSHDQHADNLDTAGRALLPAATYVVTTLAGSRRLAAANVHGLTAGQSVGLTAAGKAPLRVTATPGRHGPALTRAIVGDVIGFAVRREDQETVALWVTGDTVVYPELLDAARSLDVDVVVVNVGGVRFPVSGPLTYTMTGSEAVRLLTTLEPRVAIPAHYDGWSHFRDGEAGLRAALRTAPGRVQDAVRWVPDGQPVDTDAPAE</sequence>
<dbReference type="InterPro" id="IPR050114">
    <property type="entry name" value="UPF0173_UPF0282_UlaG_hydrolase"/>
</dbReference>
<dbReference type="EMBL" id="JAUCGR010000002">
    <property type="protein sequence ID" value="MDM7831460.1"/>
    <property type="molecule type" value="Genomic_DNA"/>
</dbReference>
<keyword evidence="4" id="KW-1185">Reference proteome</keyword>
<evidence type="ECO:0000313" key="4">
    <source>
        <dbReference type="Proteomes" id="UP001321453"/>
    </source>
</evidence>
<dbReference type="Proteomes" id="UP001321453">
    <property type="component" value="Unassembled WGS sequence"/>
</dbReference>
<comment type="caution">
    <text evidence="3">The sequence shown here is derived from an EMBL/GenBank/DDBJ whole genome shotgun (WGS) entry which is preliminary data.</text>
</comment>
<dbReference type="InterPro" id="IPR001279">
    <property type="entry name" value="Metallo-B-lactamas"/>
</dbReference>
<dbReference type="Pfam" id="PF12706">
    <property type="entry name" value="Lactamase_B_2"/>
    <property type="match status" value="1"/>
</dbReference>
<reference evidence="3 4" key="1">
    <citation type="submission" date="2023-06" db="EMBL/GenBank/DDBJ databases">
        <title>Cellulomonas sp. MW9 Whole genome sequence.</title>
        <authorList>
            <person name="Park S."/>
        </authorList>
    </citation>
    <scope>NUCLEOTIDE SEQUENCE [LARGE SCALE GENOMIC DNA]</scope>
    <source>
        <strain evidence="3 4">MW9</strain>
    </source>
</reference>
<keyword evidence="1" id="KW-0378">Hydrolase</keyword>
<dbReference type="InterPro" id="IPR036866">
    <property type="entry name" value="RibonucZ/Hydroxyglut_hydro"/>
</dbReference>
<accession>A0ABT7S770</accession>
<dbReference type="PANTHER" id="PTHR43546:SF9">
    <property type="entry name" value="L-ASCORBATE-6-PHOSPHATE LACTONASE ULAG-RELATED"/>
    <property type="match status" value="1"/>
</dbReference>
<gene>
    <name evidence="3" type="ORF">QRT05_08950</name>
</gene>